<dbReference type="GO" id="GO:0043590">
    <property type="term" value="C:bacterial nucleoid"/>
    <property type="evidence" value="ECO:0007669"/>
    <property type="project" value="UniProtKB-UniRule"/>
</dbReference>
<dbReference type="PANTHER" id="PTHR33449:SF1">
    <property type="entry name" value="NUCLEOID-ASSOCIATED PROTEIN YBAB"/>
    <property type="match status" value="1"/>
</dbReference>
<dbReference type="PANTHER" id="PTHR33449">
    <property type="entry name" value="NUCLEOID-ASSOCIATED PROTEIN YBAB"/>
    <property type="match status" value="1"/>
</dbReference>
<evidence type="ECO:0000313" key="4">
    <source>
        <dbReference type="Proteomes" id="UP000199337"/>
    </source>
</evidence>
<dbReference type="HAMAP" id="MF_00274">
    <property type="entry name" value="DNA_YbaB_EbfC"/>
    <property type="match status" value="1"/>
</dbReference>
<accession>A0A1I2WEZ1</accession>
<evidence type="ECO:0000256" key="1">
    <source>
        <dbReference type="ARBA" id="ARBA00023125"/>
    </source>
</evidence>
<dbReference type="AlphaFoldDB" id="A0A1I2WEZ1"/>
<keyword evidence="4" id="KW-1185">Reference proteome</keyword>
<name>A0A1I2WEZ1_9FIRM</name>
<dbReference type="OrthoDB" id="1787091at2"/>
<keyword evidence="2" id="KW-0963">Cytoplasm</keyword>
<proteinExistence type="inferred from homology"/>
<dbReference type="Proteomes" id="UP000199337">
    <property type="component" value="Unassembled WGS sequence"/>
</dbReference>
<dbReference type="Pfam" id="PF02575">
    <property type="entry name" value="YbaB_DNA_bd"/>
    <property type="match status" value="1"/>
</dbReference>
<organism evidence="3 4">
    <name type="scientific">Desulfotruncus arcticus DSM 17038</name>
    <dbReference type="NCBI Taxonomy" id="1121424"/>
    <lineage>
        <taxon>Bacteria</taxon>
        <taxon>Bacillati</taxon>
        <taxon>Bacillota</taxon>
        <taxon>Clostridia</taxon>
        <taxon>Eubacteriales</taxon>
        <taxon>Desulfallaceae</taxon>
        <taxon>Desulfotruncus</taxon>
    </lineage>
</organism>
<dbReference type="Gene3D" id="3.30.1310.10">
    <property type="entry name" value="Nucleoid-associated protein YbaB-like domain"/>
    <property type="match status" value="1"/>
</dbReference>
<keyword evidence="1 2" id="KW-0238">DNA-binding</keyword>
<dbReference type="STRING" id="341036.SAMN05660649_03437"/>
<evidence type="ECO:0000313" key="3">
    <source>
        <dbReference type="EMBL" id="SFG99309.1"/>
    </source>
</evidence>
<reference evidence="4" key="1">
    <citation type="submission" date="2016-10" db="EMBL/GenBank/DDBJ databases">
        <authorList>
            <person name="Varghese N."/>
            <person name="Submissions S."/>
        </authorList>
    </citation>
    <scope>NUCLEOTIDE SEQUENCE [LARGE SCALE GENOMIC DNA]</scope>
    <source>
        <strain evidence="4">DSM 17038</strain>
    </source>
</reference>
<dbReference type="NCBIfam" id="TIGR00103">
    <property type="entry name" value="DNA_YbaB_EbfC"/>
    <property type="match status" value="1"/>
</dbReference>
<dbReference type="RefSeq" id="WP_092472584.1">
    <property type="nucleotide sequence ID" value="NZ_FOOX01000013.1"/>
</dbReference>
<protein>
    <recommendedName>
        <fullName evidence="2">Nucleoid-associated protein SAMN05660649_03437</fullName>
    </recommendedName>
</protein>
<dbReference type="PIRSF" id="PIRSF004555">
    <property type="entry name" value="UCP004555"/>
    <property type="match status" value="1"/>
</dbReference>
<evidence type="ECO:0000256" key="2">
    <source>
        <dbReference type="HAMAP-Rule" id="MF_00274"/>
    </source>
</evidence>
<comment type="similarity">
    <text evidence="2">Belongs to the YbaB/EbfC family.</text>
</comment>
<comment type="subcellular location">
    <subcellularLocation>
        <location evidence="2">Cytoplasm</location>
        <location evidence="2">Nucleoid</location>
    </subcellularLocation>
</comment>
<dbReference type="GO" id="GO:0005829">
    <property type="term" value="C:cytosol"/>
    <property type="evidence" value="ECO:0007669"/>
    <property type="project" value="TreeGrafter"/>
</dbReference>
<dbReference type="InterPro" id="IPR004401">
    <property type="entry name" value="YbaB/EbfC"/>
</dbReference>
<comment type="function">
    <text evidence="2">Binds to DNA and alters its conformation. May be involved in regulation of gene expression, nucleoid organization and DNA protection.</text>
</comment>
<gene>
    <name evidence="3" type="ORF">SAMN05660649_03437</name>
</gene>
<dbReference type="SUPFAM" id="SSF82607">
    <property type="entry name" value="YbaB-like"/>
    <property type="match status" value="1"/>
</dbReference>
<dbReference type="InterPro" id="IPR036894">
    <property type="entry name" value="YbaB-like_sf"/>
</dbReference>
<sequence>MMGNMDGMLQMVKQLQEQLRNMNVKVSAGNGAVQIIMNGNQEVVQIHFKPDVLENPSQLAQLTAEAFNEGMRESKKMVREELSKLTGGMNIPTIPGLV</sequence>
<comment type="subunit">
    <text evidence="2">Homodimer.</text>
</comment>
<dbReference type="EMBL" id="FOOX01000013">
    <property type="protein sequence ID" value="SFG99309.1"/>
    <property type="molecule type" value="Genomic_DNA"/>
</dbReference>
<dbReference type="GO" id="GO:0003677">
    <property type="term" value="F:DNA binding"/>
    <property type="evidence" value="ECO:0007669"/>
    <property type="project" value="UniProtKB-UniRule"/>
</dbReference>